<protein>
    <submittedName>
        <fullName evidence="1">Uncharacterized protein</fullName>
    </submittedName>
</protein>
<organism evidence="1 2">
    <name type="scientific">Georgenia muralis</name>
    <dbReference type="NCBI Taxonomy" id="154117"/>
    <lineage>
        <taxon>Bacteria</taxon>
        <taxon>Bacillati</taxon>
        <taxon>Actinomycetota</taxon>
        <taxon>Actinomycetes</taxon>
        <taxon>Micrococcales</taxon>
        <taxon>Bogoriellaceae</taxon>
        <taxon>Georgenia</taxon>
    </lineage>
</organism>
<dbReference type="RefSeq" id="WP_170175231.1">
    <property type="nucleotide sequence ID" value="NZ_RKRA01000001.1"/>
</dbReference>
<evidence type="ECO:0000313" key="2">
    <source>
        <dbReference type="Proteomes" id="UP000280726"/>
    </source>
</evidence>
<dbReference type="InterPro" id="IPR047990">
    <property type="entry name" value="DLW39-like"/>
</dbReference>
<sequence>MKRKLLIALGAVAGYLAWLKVQQDREERDLWAEVTDSFGEEPPAR</sequence>
<dbReference type="Proteomes" id="UP000280726">
    <property type="component" value="Unassembled WGS sequence"/>
</dbReference>
<reference evidence="1 2" key="1">
    <citation type="submission" date="2018-11" db="EMBL/GenBank/DDBJ databases">
        <title>Sequencing the genomes of 1000 actinobacteria strains.</title>
        <authorList>
            <person name="Klenk H.-P."/>
        </authorList>
    </citation>
    <scope>NUCLEOTIDE SEQUENCE [LARGE SCALE GENOMIC DNA]</scope>
    <source>
        <strain evidence="1 2">DSM 14418</strain>
    </source>
</reference>
<gene>
    <name evidence="1" type="ORF">EDD32_1230</name>
</gene>
<name>A0A3N4ZLX6_9MICO</name>
<dbReference type="EMBL" id="RKRA01000001">
    <property type="protein sequence ID" value="RPF26778.1"/>
    <property type="molecule type" value="Genomic_DNA"/>
</dbReference>
<dbReference type="NCBIfam" id="NF038356">
    <property type="entry name" value="actino_DLW39"/>
    <property type="match status" value="1"/>
</dbReference>
<proteinExistence type="predicted"/>
<keyword evidence="2" id="KW-1185">Reference proteome</keyword>
<dbReference type="AlphaFoldDB" id="A0A3N4ZLX6"/>
<evidence type="ECO:0000313" key="1">
    <source>
        <dbReference type="EMBL" id="RPF26778.1"/>
    </source>
</evidence>
<comment type="caution">
    <text evidence="1">The sequence shown here is derived from an EMBL/GenBank/DDBJ whole genome shotgun (WGS) entry which is preliminary data.</text>
</comment>
<accession>A0A3N4ZLX6</accession>